<reference evidence="2 3" key="3">
    <citation type="submission" date="2017-03" db="EMBL/GenBank/DDBJ databases">
        <authorList>
            <person name="Regsiter A."/>
            <person name="William W."/>
        </authorList>
    </citation>
    <scope>NUCLEOTIDE SEQUENCE [LARGE SCALE GENOMIC DNA]</scope>
    <source>
        <strain evidence="2">PRJEB5721</strain>
    </source>
</reference>
<evidence type="ECO:0000313" key="1">
    <source>
        <dbReference type="EMBL" id="CDQ09833.1"/>
    </source>
</evidence>
<organism evidence="1">
    <name type="scientific">Acidithiobacillus ferrivorans</name>
    <dbReference type="NCBI Taxonomy" id="160808"/>
    <lineage>
        <taxon>Bacteria</taxon>
        <taxon>Pseudomonadati</taxon>
        <taxon>Pseudomonadota</taxon>
        <taxon>Acidithiobacillia</taxon>
        <taxon>Acidithiobacillales</taxon>
        <taxon>Acidithiobacillaceae</taxon>
        <taxon>Acidithiobacillus</taxon>
    </lineage>
</organism>
<evidence type="ECO:0000313" key="2">
    <source>
        <dbReference type="EMBL" id="SMH66286.1"/>
    </source>
</evidence>
<keyword evidence="3" id="KW-1185">Reference proteome</keyword>
<dbReference type="AlphaFoldDB" id="A0A060USR6"/>
<proteinExistence type="predicted"/>
<accession>A0A060USR6</accession>
<dbReference type="EMBL" id="CCCS020000025">
    <property type="protein sequence ID" value="CDQ09833.1"/>
    <property type="molecule type" value="Genomic_DNA"/>
</dbReference>
<dbReference type="EMBL" id="LT841305">
    <property type="protein sequence ID" value="SMH66286.1"/>
    <property type="molecule type" value="Genomic_DNA"/>
</dbReference>
<name>A0A060USR6_9PROT</name>
<dbReference type="Proteomes" id="UP000193925">
    <property type="component" value="Chromosome AFERRI"/>
</dbReference>
<evidence type="ECO:0000313" key="3">
    <source>
        <dbReference type="Proteomes" id="UP000193925"/>
    </source>
</evidence>
<sequence>MATSKNFNLTQRRYHWQGQYSIQPILGWRTILLQDIVVENTMYGVASTTTQQDHRPCRLLTL</sequence>
<reference evidence="1" key="1">
    <citation type="submission" date="2014-03" db="EMBL/GenBank/DDBJ databases">
        <authorList>
            <person name="Genoscope - CEA"/>
        </authorList>
    </citation>
    <scope>NUCLEOTIDE SEQUENCE [LARGE SCALE GENOMIC DNA]</scope>
    <source>
        <strain evidence="1">CF27</strain>
    </source>
</reference>
<gene>
    <name evidence="2" type="ORF">AFERRI_30016</name>
    <name evidence="1" type="ORF">AFERRI_310001</name>
</gene>
<reference evidence="1" key="2">
    <citation type="submission" date="2014-07" db="EMBL/GenBank/DDBJ databases">
        <title>Initial genome analysis of the psychrotolerant acidophile Acidithiobacillus ferrivorans CF27: insights into iron and sulfur oxidation pathways and into biofilm formation.</title>
        <authorList>
            <person name="Talla E."/>
            <person name="Hedrich S."/>
            <person name="Mangenot S."/>
            <person name="Ji B."/>
            <person name="Johnson D.B."/>
            <person name="Barbe V."/>
            <person name="Bonnefoy V."/>
        </authorList>
    </citation>
    <scope>NUCLEOTIDE SEQUENCE [LARGE SCALE GENOMIC DNA]</scope>
    <source>
        <strain evidence="1">CF27</strain>
    </source>
</reference>
<protein>
    <submittedName>
        <fullName evidence="1">Uncharacterized protein</fullName>
    </submittedName>
</protein>